<name>A0A242A4U7_9ENTE</name>
<evidence type="ECO:0000313" key="1">
    <source>
        <dbReference type="EMBL" id="OTN75920.1"/>
    </source>
</evidence>
<dbReference type="AlphaFoldDB" id="A0A242A4U7"/>
<reference evidence="1 2" key="1">
    <citation type="submission" date="2017-05" db="EMBL/GenBank/DDBJ databases">
        <title>The Genome Sequence of Enterococcus sp. 8G7_MSG3316.</title>
        <authorList>
            <consortium name="The Broad Institute Genomics Platform"/>
            <consortium name="The Broad Institute Genomic Center for Infectious Diseases"/>
            <person name="Earl A."/>
            <person name="Manson A."/>
            <person name="Schwartman J."/>
            <person name="Gilmore M."/>
            <person name="Abouelleil A."/>
            <person name="Cao P."/>
            <person name="Chapman S."/>
            <person name="Cusick C."/>
            <person name="Shea T."/>
            <person name="Young S."/>
            <person name="Neafsey D."/>
            <person name="Nusbaum C."/>
            <person name="Birren B."/>
        </authorList>
    </citation>
    <scope>NUCLEOTIDE SEQUENCE [LARGE SCALE GENOMIC DNA]</scope>
    <source>
        <strain evidence="1 2">8G7_MSG3316</strain>
    </source>
</reference>
<organism evidence="1 2">
    <name type="scientific">Candidatus Enterococcus testudinis</name>
    <dbReference type="NCBI Taxonomy" id="1834191"/>
    <lineage>
        <taxon>Bacteria</taxon>
        <taxon>Bacillati</taxon>
        <taxon>Bacillota</taxon>
        <taxon>Bacilli</taxon>
        <taxon>Lactobacillales</taxon>
        <taxon>Enterococcaceae</taxon>
        <taxon>Enterococcus</taxon>
    </lineage>
</organism>
<sequence>MENKFTGYFAKRKKNKLDQMRKKNWALKQQGIDPHKGWGTMIDTGSGGLNNMNRDNQAQNFLSKEIDNKQFFIEEAKRIRKD</sequence>
<accession>A0A242A4U7</accession>
<proteinExistence type="predicted"/>
<dbReference type="STRING" id="1834191.A5886_000996"/>
<dbReference type="RefSeq" id="WP_086273931.1">
    <property type="nucleotide sequence ID" value="NZ_NGKU01000001.1"/>
</dbReference>
<dbReference type="OrthoDB" id="2186390at2"/>
<evidence type="ECO:0000313" key="2">
    <source>
        <dbReference type="Proteomes" id="UP000195043"/>
    </source>
</evidence>
<dbReference type="Proteomes" id="UP000195043">
    <property type="component" value="Unassembled WGS sequence"/>
</dbReference>
<protein>
    <submittedName>
        <fullName evidence="1">Uncharacterized protein</fullName>
    </submittedName>
</protein>
<keyword evidence="2" id="KW-1185">Reference proteome</keyword>
<dbReference type="EMBL" id="NGKU01000001">
    <property type="protein sequence ID" value="OTN75920.1"/>
    <property type="molecule type" value="Genomic_DNA"/>
</dbReference>
<gene>
    <name evidence="1" type="ORF">A5886_000996</name>
</gene>
<comment type="caution">
    <text evidence="1">The sequence shown here is derived from an EMBL/GenBank/DDBJ whole genome shotgun (WGS) entry which is preliminary data.</text>
</comment>